<evidence type="ECO:0000259" key="1">
    <source>
        <dbReference type="Pfam" id="PF13223"/>
    </source>
</evidence>
<comment type="caution">
    <text evidence="2">The sequence shown here is derived from an EMBL/GenBank/DDBJ whole genome shotgun (WGS) entry which is preliminary data.</text>
</comment>
<dbReference type="EMBL" id="BMXK01000010">
    <property type="protein sequence ID" value="GHD10585.1"/>
    <property type="molecule type" value="Genomic_DNA"/>
</dbReference>
<dbReference type="Pfam" id="PF13223">
    <property type="entry name" value="DUF4031"/>
    <property type="match status" value="1"/>
</dbReference>
<dbReference type="InterPro" id="IPR025109">
    <property type="entry name" value="DUF4031"/>
</dbReference>
<evidence type="ECO:0000313" key="2">
    <source>
        <dbReference type="EMBL" id="GHD10585.1"/>
    </source>
</evidence>
<dbReference type="InterPro" id="IPR009218">
    <property type="entry name" value="HD_phosphohydro"/>
</dbReference>
<keyword evidence="3" id="KW-1185">Reference proteome</keyword>
<feature type="domain" description="DUF4031" evidence="1">
    <location>
        <begin position="2"/>
        <end position="72"/>
    </location>
</feature>
<reference evidence="3" key="1">
    <citation type="journal article" date="2019" name="Int. J. Syst. Evol. Microbiol.">
        <title>The Global Catalogue of Microorganisms (GCM) 10K type strain sequencing project: providing services to taxonomists for standard genome sequencing and annotation.</title>
        <authorList>
            <consortium name="The Broad Institute Genomics Platform"/>
            <consortium name="The Broad Institute Genome Sequencing Center for Infectious Disease"/>
            <person name="Wu L."/>
            <person name="Ma J."/>
        </authorList>
    </citation>
    <scope>NUCLEOTIDE SEQUENCE [LARGE SCALE GENOMIC DNA]</scope>
    <source>
        <strain evidence="3">KCTC 19466</strain>
    </source>
</reference>
<evidence type="ECO:0000313" key="3">
    <source>
        <dbReference type="Proteomes" id="UP000642819"/>
    </source>
</evidence>
<dbReference type="Proteomes" id="UP000642819">
    <property type="component" value="Unassembled WGS sequence"/>
</dbReference>
<sequence length="293" mass="32212">MIDPPLWPAHGTVFSHLVSDASLEELHAFAAAAGIPERAFDRDHYDVAQRRYDDLVARGAVPVSGTELVRRLVGSGLRVPARQRPEKLDRALTERWRRLMPGSPEAGADLLARWSEPHRNYHGRGHLLAVLSAVDLLADGSGRAGAGLRPVRLAAWFHDAVYEGSPGDDERASAGLVRTLLGGVLDGPELDEVQRLVLVTETHSPAPDDEAGRILCDADLEVLARPWPQYLRYVDDVRRDYAHIGDADFKRGRAGVVRQLLALDPLYGTADGRRRWEEAARANLARELEGLSG</sequence>
<dbReference type="Gene3D" id="1.10.3210.10">
    <property type="entry name" value="Hypothetical protein af1432"/>
    <property type="match status" value="1"/>
</dbReference>
<name>A0ABQ3GJF7_9MICC</name>
<protein>
    <recommendedName>
        <fullName evidence="1">DUF4031 domain-containing protein</fullName>
    </recommendedName>
</protein>
<gene>
    <name evidence="2" type="ORF">GCM10008096_24290</name>
</gene>
<accession>A0ABQ3GJF7</accession>
<organism evidence="2 3">
    <name type="scientific">Zhihengliuella salsuginis</name>
    <dbReference type="NCBI Taxonomy" id="578222"/>
    <lineage>
        <taxon>Bacteria</taxon>
        <taxon>Bacillati</taxon>
        <taxon>Actinomycetota</taxon>
        <taxon>Actinomycetes</taxon>
        <taxon>Micrococcales</taxon>
        <taxon>Micrococcaceae</taxon>
        <taxon>Zhihengliuella</taxon>
    </lineage>
</organism>
<proteinExistence type="predicted"/>
<dbReference type="SUPFAM" id="SSF109604">
    <property type="entry name" value="HD-domain/PDEase-like"/>
    <property type="match status" value="1"/>
</dbReference>
<dbReference type="PANTHER" id="PTHR21174:SF0">
    <property type="entry name" value="HD PHOSPHOHYDROLASE FAMILY PROTEIN-RELATED"/>
    <property type="match status" value="1"/>
</dbReference>
<dbReference type="PANTHER" id="PTHR21174">
    <property type="match status" value="1"/>
</dbReference>